<comment type="caution">
    <text evidence="1">The sequence shown here is derived from an EMBL/GenBank/DDBJ whole genome shotgun (WGS) entry which is preliminary data.</text>
</comment>
<dbReference type="Proteomes" id="UP001174677">
    <property type="component" value="Chromosome 15"/>
</dbReference>
<dbReference type="EMBL" id="JARPOI010000015">
    <property type="protein sequence ID" value="KAJ9152828.1"/>
    <property type="molecule type" value="Genomic_DNA"/>
</dbReference>
<protein>
    <submittedName>
        <fullName evidence="1">Uncharacterized protein</fullName>
    </submittedName>
</protein>
<proteinExistence type="predicted"/>
<evidence type="ECO:0000313" key="2">
    <source>
        <dbReference type="Proteomes" id="UP001174677"/>
    </source>
</evidence>
<organism evidence="1 2">
    <name type="scientific">Hevea brasiliensis</name>
    <name type="common">Para rubber tree</name>
    <name type="synonym">Siphonia brasiliensis</name>
    <dbReference type="NCBI Taxonomy" id="3981"/>
    <lineage>
        <taxon>Eukaryota</taxon>
        <taxon>Viridiplantae</taxon>
        <taxon>Streptophyta</taxon>
        <taxon>Embryophyta</taxon>
        <taxon>Tracheophyta</taxon>
        <taxon>Spermatophyta</taxon>
        <taxon>Magnoliopsida</taxon>
        <taxon>eudicotyledons</taxon>
        <taxon>Gunneridae</taxon>
        <taxon>Pentapetalae</taxon>
        <taxon>rosids</taxon>
        <taxon>fabids</taxon>
        <taxon>Malpighiales</taxon>
        <taxon>Euphorbiaceae</taxon>
        <taxon>Crotonoideae</taxon>
        <taxon>Micrandreae</taxon>
        <taxon>Hevea</taxon>
    </lineage>
</organism>
<dbReference type="PANTHER" id="PTHR36795:SF2">
    <property type="entry name" value="OS01G0938400 PROTEIN"/>
    <property type="match status" value="1"/>
</dbReference>
<reference evidence="1 2" key="1">
    <citation type="journal article" date="2023" name="Plant Biotechnol. J.">
        <title>Chromosome-level wild Hevea brasiliensis genome provides new tools for genomic-assisted breeding and valuable loci to elevate rubber yield.</title>
        <authorList>
            <person name="Cheng H."/>
            <person name="Song X."/>
            <person name="Hu Y."/>
            <person name="Wu T."/>
            <person name="Yang Q."/>
            <person name="An Z."/>
            <person name="Feng S."/>
            <person name="Deng Z."/>
            <person name="Wu W."/>
            <person name="Zeng X."/>
            <person name="Tu M."/>
            <person name="Wang X."/>
            <person name="Huang H."/>
        </authorList>
    </citation>
    <scope>NUCLEOTIDE SEQUENCE [LARGE SCALE GENOMIC DNA]</scope>
    <source>
        <strain evidence="1">MT/VB/25A 57/8</strain>
    </source>
</reference>
<sequence>MASASSIPYHRLKHDDLFGDYDEGERLAGRPSSRSWHRFKSVHQRKRFRVRIPSLRRFLRRKVKLVYAAYAKLLKRWKESQANFGDLFAGNYLFLQVNPNSLKRFEKAYHRTTTGLSPSYSLPRIA</sequence>
<evidence type="ECO:0000313" key="1">
    <source>
        <dbReference type="EMBL" id="KAJ9152828.1"/>
    </source>
</evidence>
<name>A0ABQ9KWC9_HEVBR</name>
<dbReference type="PANTHER" id="PTHR36795">
    <property type="entry name" value="OS01G0938400 PROTEIN"/>
    <property type="match status" value="1"/>
</dbReference>
<accession>A0ABQ9KWC9</accession>
<keyword evidence="2" id="KW-1185">Reference proteome</keyword>
<gene>
    <name evidence="1" type="ORF">P3X46_026347</name>
</gene>